<organism>
    <name type="scientific">Branchiostoma floridae</name>
    <name type="common">Florida lancelet</name>
    <name type="synonym">Amphioxus</name>
    <dbReference type="NCBI Taxonomy" id="7739"/>
    <lineage>
        <taxon>Eukaryota</taxon>
        <taxon>Metazoa</taxon>
        <taxon>Chordata</taxon>
        <taxon>Cephalochordata</taxon>
        <taxon>Leptocardii</taxon>
        <taxon>Amphioxiformes</taxon>
        <taxon>Branchiostomatidae</taxon>
        <taxon>Branchiostoma</taxon>
    </lineage>
</organism>
<evidence type="ECO:0000313" key="3">
    <source>
        <dbReference type="EMBL" id="EEN62976.1"/>
    </source>
</evidence>
<dbReference type="SMART" id="SM00192">
    <property type="entry name" value="LDLa"/>
    <property type="match status" value="1"/>
</dbReference>
<dbReference type="CDD" id="cd00112">
    <property type="entry name" value="LDLa"/>
    <property type="match status" value="1"/>
</dbReference>
<dbReference type="InterPro" id="IPR002172">
    <property type="entry name" value="LDrepeatLR_classA_rpt"/>
</dbReference>
<dbReference type="PROSITE" id="PS01209">
    <property type="entry name" value="LDLRA_1"/>
    <property type="match status" value="1"/>
</dbReference>
<proteinExistence type="predicted"/>
<gene>
    <name evidence="3" type="ORF">BRAFLDRAFT_200587</name>
</gene>
<dbReference type="PROSITE" id="PS50068">
    <property type="entry name" value="LDLRA_2"/>
    <property type="match status" value="1"/>
</dbReference>
<evidence type="ECO:0000256" key="1">
    <source>
        <dbReference type="ARBA" id="ARBA00023157"/>
    </source>
</evidence>
<sequence length="57" mass="6445">MLLLHISAACDADEFQCNNSQCVPLSAKCNDNADCLDWSDEVNCNKCMSYCHSLFYF</sequence>
<keyword evidence="1 2" id="KW-1015">Disulfide bond</keyword>
<name>C3Y8S0_BRAFL</name>
<dbReference type="Gene3D" id="4.10.400.10">
    <property type="entry name" value="Low-density Lipoprotein Receptor"/>
    <property type="match status" value="1"/>
</dbReference>
<feature type="disulfide bond" evidence="2">
    <location>
        <begin position="10"/>
        <end position="22"/>
    </location>
</feature>
<dbReference type="InterPro" id="IPR023415">
    <property type="entry name" value="LDLR_class-A_CS"/>
</dbReference>
<dbReference type="Pfam" id="PF00057">
    <property type="entry name" value="Ldl_recept_a"/>
    <property type="match status" value="1"/>
</dbReference>
<dbReference type="InterPro" id="IPR036055">
    <property type="entry name" value="LDL_receptor-like_sf"/>
</dbReference>
<feature type="disulfide bond" evidence="2">
    <location>
        <begin position="29"/>
        <end position="44"/>
    </location>
</feature>
<accession>C3Y8S0</accession>
<feature type="disulfide bond" evidence="2">
    <location>
        <begin position="17"/>
        <end position="35"/>
    </location>
</feature>
<dbReference type="InParanoid" id="C3Y8S0"/>
<dbReference type="EMBL" id="GG666492">
    <property type="protein sequence ID" value="EEN62976.1"/>
    <property type="molecule type" value="Genomic_DNA"/>
</dbReference>
<dbReference type="AlphaFoldDB" id="C3Y8S0"/>
<protein>
    <submittedName>
        <fullName evidence="3">Uncharacterized protein</fullName>
    </submittedName>
</protein>
<evidence type="ECO:0000256" key="2">
    <source>
        <dbReference type="PROSITE-ProRule" id="PRU00124"/>
    </source>
</evidence>
<reference evidence="3" key="1">
    <citation type="journal article" date="2008" name="Nature">
        <title>The amphioxus genome and the evolution of the chordate karyotype.</title>
        <authorList>
            <consortium name="US DOE Joint Genome Institute (JGI-PGF)"/>
            <person name="Putnam N.H."/>
            <person name="Butts T."/>
            <person name="Ferrier D.E.K."/>
            <person name="Furlong R.F."/>
            <person name="Hellsten U."/>
            <person name="Kawashima T."/>
            <person name="Robinson-Rechavi M."/>
            <person name="Shoguchi E."/>
            <person name="Terry A."/>
            <person name="Yu J.-K."/>
            <person name="Benito-Gutierrez E.L."/>
            <person name="Dubchak I."/>
            <person name="Garcia-Fernandez J."/>
            <person name="Gibson-Brown J.J."/>
            <person name="Grigoriev I.V."/>
            <person name="Horton A.C."/>
            <person name="de Jong P.J."/>
            <person name="Jurka J."/>
            <person name="Kapitonov V.V."/>
            <person name="Kohara Y."/>
            <person name="Kuroki Y."/>
            <person name="Lindquist E."/>
            <person name="Lucas S."/>
            <person name="Osoegawa K."/>
            <person name="Pennacchio L.A."/>
            <person name="Salamov A.A."/>
            <person name="Satou Y."/>
            <person name="Sauka-Spengler T."/>
            <person name="Schmutz J."/>
            <person name="Shin-I T."/>
            <person name="Toyoda A."/>
            <person name="Bronner-Fraser M."/>
            <person name="Fujiyama A."/>
            <person name="Holland L.Z."/>
            <person name="Holland P.W.H."/>
            <person name="Satoh N."/>
            <person name="Rokhsar D.S."/>
        </authorList>
    </citation>
    <scope>NUCLEOTIDE SEQUENCE [LARGE SCALE GENOMIC DNA]</scope>
    <source>
        <strain evidence="3">S238N-H82</strain>
        <tissue evidence="3">Testes</tissue>
    </source>
</reference>
<dbReference type="SUPFAM" id="SSF57424">
    <property type="entry name" value="LDL receptor-like module"/>
    <property type="match status" value="1"/>
</dbReference>